<protein>
    <submittedName>
        <fullName evidence="1">Uncharacterized protein</fullName>
    </submittedName>
</protein>
<keyword evidence="2" id="KW-1185">Reference proteome</keyword>
<dbReference type="RefSeq" id="WP_163963382.1">
    <property type="nucleotide sequence ID" value="NZ_JAAGNX010000002.1"/>
</dbReference>
<evidence type="ECO:0000313" key="2">
    <source>
        <dbReference type="Proteomes" id="UP000478417"/>
    </source>
</evidence>
<comment type="caution">
    <text evidence="1">The sequence shown here is derived from an EMBL/GenBank/DDBJ whole genome shotgun (WGS) entry which is preliminary data.</text>
</comment>
<proteinExistence type="predicted"/>
<accession>A0A6B2LZQ8</accession>
<dbReference type="AlphaFoldDB" id="A0A6B2LZQ8"/>
<dbReference type="EMBL" id="JAAGNX010000002">
    <property type="protein sequence ID" value="NDV61933.1"/>
    <property type="molecule type" value="Genomic_DNA"/>
</dbReference>
<evidence type="ECO:0000313" key="1">
    <source>
        <dbReference type="EMBL" id="NDV61933.1"/>
    </source>
</evidence>
<sequence>MKTQVQFRSNKFPPYEKEEEEINPGLWGRRLAEYLIQNLKEKGIEVEEAIAEDWGYYIPIKNKEFRLAICCGHQDGEEDEFLCFTDPSKPLVRKLFRKIDVSRELERLTKALDEILSNDPDIRELEWT</sequence>
<dbReference type="Proteomes" id="UP000478417">
    <property type="component" value="Unassembled WGS sequence"/>
</dbReference>
<reference evidence="1 2" key="1">
    <citation type="submission" date="2020-02" db="EMBL/GenBank/DDBJ databases">
        <title>Albibacoteraceae fam. nov., the first described family within the subdivision 4 Verrucomicrobia.</title>
        <authorList>
            <person name="Xi F."/>
        </authorList>
    </citation>
    <scope>NUCLEOTIDE SEQUENCE [LARGE SCALE GENOMIC DNA]</scope>
    <source>
        <strain evidence="1 2">CK1056</strain>
    </source>
</reference>
<name>A0A6B2LZQ8_9BACT</name>
<gene>
    <name evidence="1" type="ORF">G0Q06_05675</name>
</gene>
<organism evidence="1 2">
    <name type="scientific">Oceanipulchritudo coccoides</name>
    <dbReference type="NCBI Taxonomy" id="2706888"/>
    <lineage>
        <taxon>Bacteria</taxon>
        <taxon>Pseudomonadati</taxon>
        <taxon>Verrucomicrobiota</taxon>
        <taxon>Opitutia</taxon>
        <taxon>Puniceicoccales</taxon>
        <taxon>Oceanipulchritudinaceae</taxon>
        <taxon>Oceanipulchritudo</taxon>
    </lineage>
</organism>